<dbReference type="KEGG" id="lpan:LPMP_242270"/>
<name>A0A088RUB7_LEIPA</name>
<dbReference type="OrthoDB" id="263891at2759"/>
<dbReference type="VEuPathDB" id="TriTrypDB:LPMP_242270"/>
<gene>
    <name evidence="1" type="ORF">LPMP_242270</name>
</gene>
<organism evidence="1 2">
    <name type="scientific">Leishmania panamensis</name>
    <dbReference type="NCBI Taxonomy" id="5679"/>
    <lineage>
        <taxon>Eukaryota</taxon>
        <taxon>Discoba</taxon>
        <taxon>Euglenozoa</taxon>
        <taxon>Kinetoplastea</taxon>
        <taxon>Metakinetoplastina</taxon>
        <taxon>Trypanosomatida</taxon>
        <taxon>Trypanosomatidae</taxon>
        <taxon>Leishmaniinae</taxon>
        <taxon>Leishmania</taxon>
        <taxon>Leishmania guyanensis species complex</taxon>
    </lineage>
</organism>
<evidence type="ECO:0000313" key="2">
    <source>
        <dbReference type="Proteomes" id="UP000063063"/>
    </source>
</evidence>
<sequence length="236" mass="25601">MEQYESMVECTEFVRSNVLLQGSGSSPSASACYENAMNYFRHARGSHYVAASHLVEVGLWDALRRAEGSVLRLAQLSEVRQSMKAYNTCTTSNSSGDLSSQLASLERSIDKLLSEFPQSVDELVAPTHNESLCSAAARSALAVVPSFVSINASLRVINDKLFSLDGFSRDMLPLMRHDVDVSLQCLLVASRLDTLEQKLSTIEELVAAFGRSSAASKATLECISIKHGDTNLATAM</sequence>
<dbReference type="eggNOG" id="ENOG502SHBS">
    <property type="taxonomic scope" value="Eukaryota"/>
</dbReference>
<keyword evidence="2" id="KW-1185">Reference proteome</keyword>
<accession>A0A088RUB7</accession>
<protein>
    <submittedName>
        <fullName evidence="1">Uncharacterized protein</fullName>
    </submittedName>
</protein>
<reference evidence="1 2" key="1">
    <citation type="journal article" date="2015" name="Sci. Rep.">
        <title>The genome of Leishmania panamensis: insights into genomics of the L. (Viannia) subgenus.</title>
        <authorList>
            <person name="Llanes A."/>
            <person name="Restrepo C.M."/>
            <person name="Vecchio G.D."/>
            <person name="Anguizola F.J."/>
            <person name="Lleonart R."/>
        </authorList>
    </citation>
    <scope>NUCLEOTIDE SEQUENCE [LARGE SCALE GENOMIC DNA]</scope>
    <source>
        <strain evidence="1 2">MHOM/PA/94/PSC-1</strain>
    </source>
</reference>
<evidence type="ECO:0000313" key="1">
    <source>
        <dbReference type="EMBL" id="AIN98859.1"/>
    </source>
</evidence>
<dbReference type="AlphaFoldDB" id="A0A088RUB7"/>
<dbReference type="EMBL" id="CP009393">
    <property type="protein sequence ID" value="AIN98859.1"/>
    <property type="molecule type" value="Genomic_DNA"/>
</dbReference>
<dbReference type="Proteomes" id="UP000063063">
    <property type="component" value="Chromosome 24"/>
</dbReference>
<proteinExistence type="predicted"/>
<dbReference type="RefSeq" id="XP_010699566.1">
    <property type="nucleotide sequence ID" value="XM_010701264.1"/>
</dbReference>
<dbReference type="GeneID" id="22575636"/>
<dbReference type="VEuPathDB" id="TriTrypDB:LPAL13_240030000"/>